<feature type="transmembrane region" description="Helical" evidence="1">
    <location>
        <begin position="14"/>
        <end position="36"/>
    </location>
</feature>
<evidence type="ECO:0000313" key="2">
    <source>
        <dbReference type="EMBL" id="MBS2211084.1"/>
    </source>
</evidence>
<feature type="transmembrane region" description="Helical" evidence="1">
    <location>
        <begin position="228"/>
        <end position="248"/>
    </location>
</feature>
<evidence type="ECO:0008006" key="4">
    <source>
        <dbReference type="Google" id="ProtNLM"/>
    </source>
</evidence>
<feature type="transmembrane region" description="Helical" evidence="1">
    <location>
        <begin position="85"/>
        <end position="104"/>
    </location>
</feature>
<sequence>MIVKKALFRNVRNFLVYSNIWVALSVASLTEVLNIHAQIDNLLIVIFNFCAALAGYNYMHLSVFIVSPHNLKASRLRWLYKHKTLIIIITLVAALISVYLFFYLGSGNQKNILLFTIISALYIIPSRKNIGLRWISGLKILVIASCWTLLATLPLQQSIEFNAIAILATWLFIIGLTIPFDIRDIATDPKALKTIPQLTGTNAATWLSFGCILTSLILLTTSNNTVNIIIGNTLFLTLAILFIGKVAAHPSAAFINFYIEGLPTLWLLITKAASLF</sequence>
<keyword evidence="1" id="KW-0472">Membrane</keyword>
<keyword evidence="1" id="KW-0812">Transmembrane</keyword>
<feature type="transmembrane region" description="Helical" evidence="1">
    <location>
        <begin position="42"/>
        <end position="65"/>
    </location>
</feature>
<feature type="transmembrane region" description="Helical" evidence="1">
    <location>
        <begin position="203"/>
        <end position="222"/>
    </location>
</feature>
<feature type="transmembrane region" description="Helical" evidence="1">
    <location>
        <begin position="161"/>
        <end position="182"/>
    </location>
</feature>
<name>A0ABS5K802_9BACT</name>
<dbReference type="EMBL" id="JAGUCN010000006">
    <property type="protein sequence ID" value="MBS2211084.1"/>
    <property type="molecule type" value="Genomic_DNA"/>
</dbReference>
<gene>
    <name evidence="2" type="ORF">KEM09_06715</name>
</gene>
<protein>
    <recommendedName>
        <fullName evidence="4">Prenyltransferase</fullName>
    </recommendedName>
</protein>
<dbReference type="Proteomes" id="UP000721861">
    <property type="component" value="Unassembled WGS sequence"/>
</dbReference>
<feature type="transmembrane region" description="Helical" evidence="1">
    <location>
        <begin position="137"/>
        <end position="155"/>
    </location>
</feature>
<accession>A0ABS5K802</accession>
<keyword evidence="1" id="KW-1133">Transmembrane helix</keyword>
<reference evidence="2 3" key="1">
    <citation type="journal article" date="2014" name="Int. J. Syst. Evol. Microbiol.">
        <title>Carboxylicivirga gen. nov. in the family Marinilabiliaceae with two novel species, Carboxylicivirga mesophila sp. nov. and Carboxylicivirga taeanensis sp. nov., and reclassification of Cytophaga fermentans as Saccharicrinis fermentans gen. nov., comb. nov.</title>
        <authorList>
            <person name="Yang S.H."/>
            <person name="Seo H.S."/>
            <person name="Woo J.H."/>
            <person name="Oh H.M."/>
            <person name="Jang H."/>
            <person name="Lee J.H."/>
            <person name="Kim S.J."/>
            <person name="Kwon K.K."/>
        </authorList>
    </citation>
    <scope>NUCLEOTIDE SEQUENCE [LARGE SCALE GENOMIC DNA]</scope>
    <source>
        <strain evidence="2 3">JCM 18290</strain>
    </source>
</reference>
<evidence type="ECO:0000256" key="1">
    <source>
        <dbReference type="SAM" id="Phobius"/>
    </source>
</evidence>
<keyword evidence="3" id="KW-1185">Reference proteome</keyword>
<evidence type="ECO:0000313" key="3">
    <source>
        <dbReference type="Proteomes" id="UP000721861"/>
    </source>
</evidence>
<proteinExistence type="predicted"/>
<organism evidence="2 3">
    <name type="scientific">Carboxylicivirga mesophila</name>
    <dbReference type="NCBI Taxonomy" id="1166478"/>
    <lineage>
        <taxon>Bacteria</taxon>
        <taxon>Pseudomonadati</taxon>
        <taxon>Bacteroidota</taxon>
        <taxon>Bacteroidia</taxon>
        <taxon>Marinilabiliales</taxon>
        <taxon>Marinilabiliaceae</taxon>
        <taxon>Carboxylicivirga</taxon>
    </lineage>
</organism>
<dbReference type="RefSeq" id="WP_212227030.1">
    <property type="nucleotide sequence ID" value="NZ_JAGUCN010000006.1"/>
</dbReference>
<comment type="caution">
    <text evidence="2">The sequence shown here is derived from an EMBL/GenBank/DDBJ whole genome shotgun (WGS) entry which is preliminary data.</text>
</comment>